<feature type="chain" id="PRO_5045299502" evidence="1">
    <location>
        <begin position="26"/>
        <end position="198"/>
    </location>
</feature>
<evidence type="ECO:0000256" key="1">
    <source>
        <dbReference type="SAM" id="SignalP"/>
    </source>
</evidence>
<evidence type="ECO:0000313" key="2">
    <source>
        <dbReference type="EMBL" id="MFC6646599.1"/>
    </source>
</evidence>
<dbReference type="RefSeq" id="WP_263370255.1">
    <property type="nucleotide sequence ID" value="NZ_JAGSYD010000001.1"/>
</dbReference>
<dbReference type="EMBL" id="JBHSWI010000001">
    <property type="protein sequence ID" value="MFC6646599.1"/>
    <property type="molecule type" value="Genomic_DNA"/>
</dbReference>
<name>A0ABW1ZBX2_9BACT</name>
<gene>
    <name evidence="2" type="ORF">ACFQBQ_13590</name>
</gene>
<organism evidence="2 3">
    <name type="scientific">Granulicella cerasi</name>
    <dbReference type="NCBI Taxonomy" id="741063"/>
    <lineage>
        <taxon>Bacteria</taxon>
        <taxon>Pseudomonadati</taxon>
        <taxon>Acidobacteriota</taxon>
        <taxon>Terriglobia</taxon>
        <taxon>Terriglobales</taxon>
        <taxon>Acidobacteriaceae</taxon>
        <taxon>Granulicella</taxon>
    </lineage>
</organism>
<comment type="caution">
    <text evidence="2">The sequence shown here is derived from an EMBL/GenBank/DDBJ whole genome shotgun (WGS) entry which is preliminary data.</text>
</comment>
<sequence length="198" mass="21371">MNVRFSRLAIAFISSALAVTTAVHAQDAKPCPNALVPDHGKSMAGKPLASPAATAEVTLGGKKVSITYNAPSVRCRTVMGGLVPYGKVWRFGANAATTLTTDSELKIGDLTVPAGTYTLYALPAAAGTPWQLIVNKQTKQWGTVYDEKQDFGRTPMMFTALPKLQETMTLSFEHSKGKKAELHMRWENTDVYVPVVAK</sequence>
<evidence type="ECO:0000313" key="3">
    <source>
        <dbReference type="Proteomes" id="UP001596391"/>
    </source>
</evidence>
<dbReference type="InterPro" id="IPR021314">
    <property type="entry name" value="DUF2911"/>
</dbReference>
<proteinExistence type="predicted"/>
<keyword evidence="3" id="KW-1185">Reference proteome</keyword>
<reference evidence="3" key="1">
    <citation type="journal article" date="2019" name="Int. J. Syst. Evol. Microbiol.">
        <title>The Global Catalogue of Microorganisms (GCM) 10K type strain sequencing project: providing services to taxonomists for standard genome sequencing and annotation.</title>
        <authorList>
            <consortium name="The Broad Institute Genomics Platform"/>
            <consortium name="The Broad Institute Genome Sequencing Center for Infectious Disease"/>
            <person name="Wu L."/>
            <person name="Ma J."/>
        </authorList>
    </citation>
    <scope>NUCLEOTIDE SEQUENCE [LARGE SCALE GENOMIC DNA]</scope>
    <source>
        <strain evidence="3">CGMCC 1.16026</strain>
    </source>
</reference>
<protein>
    <submittedName>
        <fullName evidence="2">DUF2911 domain-containing protein</fullName>
    </submittedName>
</protein>
<keyword evidence="1" id="KW-0732">Signal</keyword>
<accession>A0ABW1ZBX2</accession>
<feature type="signal peptide" evidence="1">
    <location>
        <begin position="1"/>
        <end position="25"/>
    </location>
</feature>
<dbReference type="Proteomes" id="UP001596391">
    <property type="component" value="Unassembled WGS sequence"/>
</dbReference>
<dbReference type="Pfam" id="PF11138">
    <property type="entry name" value="DUF2911"/>
    <property type="match status" value="1"/>
</dbReference>